<evidence type="ECO:0008006" key="3">
    <source>
        <dbReference type="Google" id="ProtNLM"/>
    </source>
</evidence>
<dbReference type="Pfam" id="PF10604">
    <property type="entry name" value="Polyketide_cyc2"/>
    <property type="match status" value="1"/>
</dbReference>
<evidence type="ECO:0000313" key="2">
    <source>
        <dbReference type="Proteomes" id="UP000276526"/>
    </source>
</evidence>
<name>A0A3R8PCY8_9CORY</name>
<dbReference type="SUPFAM" id="SSF55961">
    <property type="entry name" value="Bet v1-like"/>
    <property type="match status" value="1"/>
</dbReference>
<evidence type="ECO:0000313" key="1">
    <source>
        <dbReference type="EMBL" id="RRO87454.1"/>
    </source>
</evidence>
<dbReference type="InterPro" id="IPR019587">
    <property type="entry name" value="Polyketide_cyclase/dehydratase"/>
</dbReference>
<dbReference type="EMBL" id="PQNK01000003">
    <property type="protein sequence ID" value="RRO87454.1"/>
    <property type="molecule type" value="Genomic_DNA"/>
</dbReference>
<gene>
    <name evidence="1" type="ORF">CXF48_02680</name>
</gene>
<dbReference type="Gene3D" id="3.30.530.20">
    <property type="match status" value="1"/>
</dbReference>
<reference evidence="1 2" key="1">
    <citation type="submission" date="2018-01" db="EMBL/GenBank/DDBJ databases">
        <title>Twenty Corynebacterium bovis Genomes.</title>
        <authorList>
            <person name="Gulvik C.A."/>
        </authorList>
    </citation>
    <scope>NUCLEOTIDE SEQUENCE [LARGE SCALE GENOMIC DNA]</scope>
    <source>
        <strain evidence="1 2">F6900</strain>
    </source>
</reference>
<sequence>MTTQEISVSRTVAAAPDRVWQIVSDLGAMGRRSPQCRSMTVLGSRTGPGTVTVNVNRRGPLVWVTWAVVTRWRRDEVVEFRIPLNGSRWRFELAPAGEGTLVTERRLVEGRTTLLSRVAVALALGGEASFERELRAGMEATLDAVAREAEAAP</sequence>
<dbReference type="InterPro" id="IPR023393">
    <property type="entry name" value="START-like_dom_sf"/>
</dbReference>
<protein>
    <recommendedName>
        <fullName evidence="3">SRPBCC family protein</fullName>
    </recommendedName>
</protein>
<dbReference type="CDD" id="cd07812">
    <property type="entry name" value="SRPBCC"/>
    <property type="match status" value="1"/>
</dbReference>
<dbReference type="RefSeq" id="WP_125173305.1">
    <property type="nucleotide sequence ID" value="NZ_JAPJOD010000001.1"/>
</dbReference>
<organism evidence="1 2">
    <name type="scientific">Corynebacterium bovis</name>
    <dbReference type="NCBI Taxonomy" id="36808"/>
    <lineage>
        <taxon>Bacteria</taxon>
        <taxon>Bacillati</taxon>
        <taxon>Actinomycetota</taxon>
        <taxon>Actinomycetes</taxon>
        <taxon>Mycobacteriales</taxon>
        <taxon>Corynebacteriaceae</taxon>
        <taxon>Corynebacterium</taxon>
    </lineage>
</organism>
<dbReference type="AlphaFoldDB" id="A0A3R8PCY8"/>
<proteinExistence type="predicted"/>
<accession>A0A3R8PCY8</accession>
<comment type="caution">
    <text evidence="1">The sequence shown here is derived from an EMBL/GenBank/DDBJ whole genome shotgun (WGS) entry which is preliminary data.</text>
</comment>
<dbReference type="Proteomes" id="UP000276526">
    <property type="component" value="Unassembled WGS sequence"/>
</dbReference>